<keyword evidence="10" id="KW-1185">Reference proteome</keyword>
<dbReference type="GO" id="GO:0012505">
    <property type="term" value="C:endomembrane system"/>
    <property type="evidence" value="ECO:0007669"/>
    <property type="project" value="UniProtKB-SubCell"/>
</dbReference>
<comment type="subcellular location">
    <subcellularLocation>
        <location evidence="8">Cell membrane</location>
        <topology evidence="8">Multi-pass membrane protein</topology>
    </subcellularLocation>
    <subcellularLocation>
        <location evidence="1">Endomembrane system</location>
        <topology evidence="1">Multi-pass membrane protein</topology>
    </subcellularLocation>
</comment>
<dbReference type="OrthoDB" id="9776706at2"/>
<dbReference type="AlphaFoldDB" id="A0A2S6N9V9"/>
<sequence length="350" mass="37068">MRNWSARVFRGEAGLLLAGLSGVNLVVWSLAFAAFSDRPSLLASALLAWMFGLRHAVDADHIAAIDNVVRKLMQQGQKPYAVGLHFSLGHSTVVIVAAAALALTASFAQHALDSSAFESFKTVGGAIGTSVSATFLLLIAAANLVILKGVWRAFRAARAGAPVCEQSLDLLLSGRGFLARLFRPAFAWVDSSWKMYPLGFLFGLGFDTATEIGVLALSASQATHGLTFTETMLFPALFTAGMTLVDTADSSLMVGAYGWAFVKPLRKLWYNLTLTAASVAVALFIGGVEALGLIAEKLGLEGAGWGFIGQLNDNLGALGFVVIGLFALVWIGSMAIYRARGYDNLSREAV</sequence>
<reference evidence="9 10" key="1">
    <citation type="journal article" date="2018" name="Arch. Microbiol.">
        <title>New insights into the metabolic potential of the phototrophic purple bacterium Rhodopila globiformis DSM 161(T) from its draft genome sequence and evidence for a vanadium-dependent nitrogenase.</title>
        <authorList>
            <person name="Imhoff J.F."/>
            <person name="Rahn T."/>
            <person name="Kunzel S."/>
            <person name="Neulinger S.C."/>
        </authorList>
    </citation>
    <scope>NUCLEOTIDE SEQUENCE [LARGE SCALE GENOMIC DNA]</scope>
    <source>
        <strain evidence="9 10">DSM 16996</strain>
    </source>
</reference>
<dbReference type="NCBIfam" id="TIGR00802">
    <property type="entry name" value="nico"/>
    <property type="match status" value="1"/>
</dbReference>
<dbReference type="GO" id="GO:0005886">
    <property type="term" value="C:plasma membrane"/>
    <property type="evidence" value="ECO:0007669"/>
    <property type="project" value="UniProtKB-SubCell"/>
</dbReference>
<feature type="transmembrane region" description="Helical" evidence="8">
    <location>
        <begin position="41"/>
        <end position="59"/>
    </location>
</feature>
<feature type="transmembrane region" description="Helical" evidence="8">
    <location>
        <begin position="80"/>
        <end position="103"/>
    </location>
</feature>
<keyword evidence="3 8" id="KW-0813">Transport</keyword>
<dbReference type="EMBL" id="NHSJ01000057">
    <property type="protein sequence ID" value="PPQ31400.1"/>
    <property type="molecule type" value="Genomic_DNA"/>
</dbReference>
<dbReference type="InterPro" id="IPR004688">
    <property type="entry name" value="Ni/Co_transpt"/>
</dbReference>
<dbReference type="PANTHER" id="PTHR31611:SF0">
    <property type="entry name" value="HIGH-AFFINITY NICKEL TRANSPORT PROTEIN NIC1"/>
    <property type="match status" value="1"/>
</dbReference>
<keyword evidence="5 8" id="KW-0812">Transmembrane</keyword>
<feature type="transmembrane region" description="Helical" evidence="8">
    <location>
        <begin position="198"/>
        <end position="220"/>
    </location>
</feature>
<dbReference type="RefSeq" id="WP_104507506.1">
    <property type="nucleotide sequence ID" value="NZ_JACIGC010000009.1"/>
</dbReference>
<feature type="transmembrane region" description="Helical" evidence="8">
    <location>
        <begin position="123"/>
        <end position="146"/>
    </location>
</feature>
<accession>A0A2S6N9V9</accession>
<dbReference type="GO" id="GO:0015099">
    <property type="term" value="F:nickel cation transmembrane transporter activity"/>
    <property type="evidence" value="ECO:0007669"/>
    <property type="project" value="UniProtKB-UniRule"/>
</dbReference>
<protein>
    <recommendedName>
        <fullName evidence="8">Nickel/cobalt efflux system</fullName>
    </recommendedName>
</protein>
<evidence type="ECO:0000256" key="4">
    <source>
        <dbReference type="ARBA" id="ARBA00022596"/>
    </source>
</evidence>
<gene>
    <name evidence="9" type="ORF">CCR94_08820</name>
</gene>
<dbReference type="InterPro" id="IPR011541">
    <property type="entry name" value="Ni/Co_transpt_high_affinity"/>
</dbReference>
<keyword evidence="6 8" id="KW-1133">Transmembrane helix</keyword>
<keyword evidence="7 8" id="KW-0472">Membrane</keyword>
<evidence type="ECO:0000256" key="5">
    <source>
        <dbReference type="ARBA" id="ARBA00022692"/>
    </source>
</evidence>
<dbReference type="Pfam" id="PF03824">
    <property type="entry name" value="NicO"/>
    <property type="match status" value="1"/>
</dbReference>
<feature type="transmembrane region" description="Helical" evidence="8">
    <location>
        <begin position="315"/>
        <end position="337"/>
    </location>
</feature>
<evidence type="ECO:0000256" key="7">
    <source>
        <dbReference type="ARBA" id="ARBA00023136"/>
    </source>
</evidence>
<evidence type="ECO:0000313" key="9">
    <source>
        <dbReference type="EMBL" id="PPQ31400.1"/>
    </source>
</evidence>
<comment type="similarity">
    <text evidence="2 8">Belongs to the NiCoT transporter (TC 2.A.52) family.</text>
</comment>
<organism evidence="9 10">
    <name type="scientific">Rhodoblastus sphagnicola</name>
    <dbReference type="NCBI Taxonomy" id="333368"/>
    <lineage>
        <taxon>Bacteria</taxon>
        <taxon>Pseudomonadati</taxon>
        <taxon>Pseudomonadota</taxon>
        <taxon>Alphaproteobacteria</taxon>
        <taxon>Hyphomicrobiales</taxon>
        <taxon>Rhodoblastaceae</taxon>
        <taxon>Rhodoblastus</taxon>
    </lineage>
</organism>
<evidence type="ECO:0000256" key="2">
    <source>
        <dbReference type="ARBA" id="ARBA00010892"/>
    </source>
</evidence>
<keyword evidence="4" id="KW-0533">Nickel</keyword>
<feature type="transmembrane region" description="Helical" evidence="8">
    <location>
        <begin position="232"/>
        <end position="260"/>
    </location>
</feature>
<feature type="transmembrane region" description="Helical" evidence="8">
    <location>
        <begin position="272"/>
        <end position="295"/>
    </location>
</feature>
<evidence type="ECO:0000256" key="6">
    <source>
        <dbReference type="ARBA" id="ARBA00022989"/>
    </source>
</evidence>
<evidence type="ECO:0000313" key="10">
    <source>
        <dbReference type="Proteomes" id="UP000239089"/>
    </source>
</evidence>
<proteinExistence type="inferred from homology"/>
<dbReference type="PANTHER" id="PTHR31611">
    <property type="entry name" value="HIGH-AFFINITY NICKEL TRANSPORT PROTEIN NIC1"/>
    <property type="match status" value="1"/>
</dbReference>
<evidence type="ECO:0000256" key="3">
    <source>
        <dbReference type="ARBA" id="ARBA00022448"/>
    </source>
</evidence>
<feature type="transmembrane region" description="Helical" evidence="8">
    <location>
        <begin position="12"/>
        <end position="35"/>
    </location>
</feature>
<comment type="caution">
    <text evidence="9">The sequence shown here is derived from an EMBL/GenBank/DDBJ whole genome shotgun (WGS) entry which is preliminary data.</text>
</comment>
<name>A0A2S6N9V9_9HYPH</name>
<evidence type="ECO:0000256" key="8">
    <source>
        <dbReference type="RuleBase" id="RU362101"/>
    </source>
</evidence>
<dbReference type="Proteomes" id="UP000239089">
    <property type="component" value="Unassembled WGS sequence"/>
</dbReference>
<evidence type="ECO:0000256" key="1">
    <source>
        <dbReference type="ARBA" id="ARBA00004127"/>
    </source>
</evidence>